<dbReference type="Gene3D" id="3.40.50.1010">
    <property type="entry name" value="5'-nuclease"/>
    <property type="match status" value="1"/>
</dbReference>
<comment type="caution">
    <text evidence="5">The sequence shown here is derived from an EMBL/GenBank/DDBJ whole genome shotgun (WGS) entry which is preliminary data.</text>
</comment>
<dbReference type="RefSeq" id="WP_135390419.1">
    <property type="nucleotide sequence ID" value="NZ_PGGK01000016.1"/>
</dbReference>
<dbReference type="InterPro" id="IPR029060">
    <property type="entry name" value="PIN-like_dom_sf"/>
</dbReference>
<dbReference type="SUPFAM" id="SSF88723">
    <property type="entry name" value="PIN domain-like"/>
    <property type="match status" value="1"/>
</dbReference>
<dbReference type="AlphaFoldDB" id="A0A4E0Q338"/>
<keyword evidence="6" id="KW-1185">Reference proteome</keyword>
<dbReference type="Proteomes" id="UP000297295">
    <property type="component" value="Unassembled WGS sequence"/>
</dbReference>
<dbReference type="PANTHER" id="PTHR12814:SF2">
    <property type="entry name" value="RNA-BINDING PROTEIN NOB1"/>
    <property type="match status" value="1"/>
</dbReference>
<dbReference type="GO" id="GO:0016787">
    <property type="term" value="F:hydrolase activity"/>
    <property type="evidence" value="ECO:0007669"/>
    <property type="project" value="UniProtKB-KW"/>
</dbReference>
<evidence type="ECO:0000256" key="3">
    <source>
        <dbReference type="ARBA" id="ARBA00022801"/>
    </source>
</evidence>
<evidence type="ECO:0000259" key="4">
    <source>
        <dbReference type="Pfam" id="PF17146"/>
    </source>
</evidence>
<name>A0A4E0Q338_9EURY</name>
<keyword evidence="3" id="KW-0378">Hydrolase</keyword>
<dbReference type="GO" id="GO:0046872">
    <property type="term" value="F:metal ion binding"/>
    <property type="evidence" value="ECO:0007669"/>
    <property type="project" value="UniProtKB-KW"/>
</dbReference>
<protein>
    <submittedName>
        <fullName evidence="5">DNA-binding protein</fullName>
    </submittedName>
</protein>
<sequence>MVYFIADSAVFIMGKDIDPVSIITVSSVVGELRSSEASLRFELALEGGAKVEMPDPVVRRRVLEVAESTRDVEELSATDIDILSKALEYGNDAVLLSDDYAVQNVAQVLGIMVKPVVQKEIRDVLQWQKECTGCRRRFDTGDICQVCGSTLRKRRKRKI</sequence>
<keyword evidence="1" id="KW-0540">Nuclease</keyword>
<evidence type="ECO:0000256" key="2">
    <source>
        <dbReference type="ARBA" id="ARBA00022723"/>
    </source>
</evidence>
<evidence type="ECO:0000256" key="1">
    <source>
        <dbReference type="ARBA" id="ARBA00022722"/>
    </source>
</evidence>
<dbReference type="GO" id="GO:0004521">
    <property type="term" value="F:RNA endonuclease activity"/>
    <property type="evidence" value="ECO:0007669"/>
    <property type="project" value="TreeGrafter"/>
</dbReference>
<dbReference type="GO" id="GO:0030688">
    <property type="term" value="C:preribosome, small subunit precursor"/>
    <property type="evidence" value="ECO:0007669"/>
    <property type="project" value="TreeGrafter"/>
</dbReference>
<keyword evidence="5" id="KW-0238">DNA-binding</keyword>
<dbReference type="EMBL" id="PGGK01000016">
    <property type="protein sequence ID" value="TGC07429.1"/>
    <property type="molecule type" value="Genomic_DNA"/>
</dbReference>
<dbReference type="GO" id="GO:0030490">
    <property type="term" value="P:maturation of SSU-rRNA"/>
    <property type="evidence" value="ECO:0007669"/>
    <property type="project" value="TreeGrafter"/>
</dbReference>
<dbReference type="GO" id="GO:0003677">
    <property type="term" value="F:DNA binding"/>
    <property type="evidence" value="ECO:0007669"/>
    <property type="project" value="UniProtKB-KW"/>
</dbReference>
<accession>A0A4E0Q338</accession>
<dbReference type="OrthoDB" id="27944at2157"/>
<proteinExistence type="predicted"/>
<dbReference type="InterPro" id="IPR039907">
    <property type="entry name" value="NOB1"/>
</dbReference>
<evidence type="ECO:0000313" key="6">
    <source>
        <dbReference type="Proteomes" id="UP000297295"/>
    </source>
</evidence>
<evidence type="ECO:0000313" key="5">
    <source>
        <dbReference type="EMBL" id="TGC07429.1"/>
    </source>
</evidence>
<keyword evidence="2" id="KW-0479">Metal-binding</keyword>
<feature type="domain" description="Ribonuclease PIN" evidence="4">
    <location>
        <begin position="5"/>
        <end position="88"/>
    </location>
</feature>
<dbReference type="InterPro" id="IPR033411">
    <property type="entry name" value="Ribonuclease_PIN"/>
</dbReference>
<dbReference type="Gene3D" id="2.20.28.10">
    <property type="match status" value="1"/>
</dbReference>
<reference evidence="5 6" key="1">
    <citation type="submission" date="2017-11" db="EMBL/GenBank/DDBJ databases">
        <title>Isolation and Characterization of Methanogenic Archaea from Saline Meromictic Lake at Siberia.</title>
        <authorList>
            <person name="Shen Y."/>
            <person name="Huang H.-H."/>
            <person name="Lai M.-C."/>
            <person name="Chen S.-C."/>
        </authorList>
    </citation>
    <scope>NUCLEOTIDE SEQUENCE [LARGE SCALE GENOMIC DNA]</scope>
    <source>
        <strain evidence="5 6">SY-01</strain>
    </source>
</reference>
<dbReference type="Pfam" id="PF17146">
    <property type="entry name" value="PIN_6"/>
    <property type="match status" value="1"/>
</dbReference>
<organism evidence="5 6">
    <name type="scientific">Methanolobus halotolerans</name>
    <dbReference type="NCBI Taxonomy" id="2052935"/>
    <lineage>
        <taxon>Archaea</taxon>
        <taxon>Methanobacteriati</taxon>
        <taxon>Methanobacteriota</taxon>
        <taxon>Stenosarchaea group</taxon>
        <taxon>Methanomicrobia</taxon>
        <taxon>Methanosarcinales</taxon>
        <taxon>Methanosarcinaceae</taxon>
        <taxon>Methanolobus</taxon>
    </lineage>
</organism>
<dbReference type="PANTHER" id="PTHR12814">
    <property type="entry name" value="RNA-BINDING PROTEIN NOB1"/>
    <property type="match status" value="1"/>
</dbReference>
<dbReference type="CDD" id="cd09876">
    <property type="entry name" value="PIN_Nob1-like"/>
    <property type="match status" value="1"/>
</dbReference>
<gene>
    <name evidence="5" type="ORF">CUN85_11360</name>
</gene>